<feature type="compositionally biased region" description="Basic and acidic residues" evidence="1">
    <location>
        <begin position="323"/>
        <end position="339"/>
    </location>
</feature>
<feature type="compositionally biased region" description="Basic and acidic residues" evidence="1">
    <location>
        <begin position="479"/>
        <end position="488"/>
    </location>
</feature>
<keyword evidence="3" id="KW-1185">Reference proteome</keyword>
<comment type="caution">
    <text evidence="2">The sequence shown here is derived from an EMBL/GenBank/DDBJ whole genome shotgun (WGS) entry which is preliminary data.</text>
</comment>
<dbReference type="Proteomes" id="UP000730482">
    <property type="component" value="Unassembled WGS sequence"/>
</dbReference>
<accession>A0ABS5KPE8</accession>
<protein>
    <submittedName>
        <fullName evidence="2">Uncharacterized protein</fullName>
    </submittedName>
</protein>
<sequence length="561" mass="59891">MSHEVVFLPHILGQTWSQALAAARTAAREEDPRIVAARLEPWPDLVLHAAEILGQIEEYRGRGQRELLHPVTRLRFTFFGEDGVIALPYWYDGPVARMAATMAFRFAHAVEADTGLAAYDPQQRTPLAEMGLEKFVAGYLRGRDKALGQTQARGPVPVGHALPTGRSASRRELAAGPSARGDGGPREARESREPRPVADARPGGGDPRGGQSARGAVSGGSAGAGWLRRGGKPARGEQAGARQDTERRSAAGSGRETSPERLRRAGEPARGERAGARPDGSSGSLTGPERLRRAGEPARGEQDAERRQAADSGSESGSGRLRRAGEPVRGEQDAERRQAADSGPEASSGRLRRVGKPARGEGPGADSGSLASPDRLRRADKPGRGGDADRRQAGPRQSERSGQPARGVEPVDSADSARLWRPADPVPGEQARSESGAGWLRRGAKQAGKTPEPRKAPRRAERPAEQSQSQSQPRKPSRRERAEAERSRKAQRGVPAPGTEWVPRPGSPEPRDGGPTDSGRAPRPGDLRRVEPPQPRRASQPGEAAGGQPRRQPPELPKGRP</sequence>
<feature type="compositionally biased region" description="Basic and acidic residues" evidence="1">
    <location>
        <begin position="257"/>
        <end position="276"/>
    </location>
</feature>
<feature type="compositionally biased region" description="Basic and acidic residues" evidence="1">
    <location>
        <begin position="183"/>
        <end position="198"/>
    </location>
</feature>
<reference evidence="2 3" key="1">
    <citation type="submission" date="2020-02" db="EMBL/GenBank/DDBJ databases">
        <title>Acidophilic actinobacteria isolated from forest soil.</title>
        <authorList>
            <person name="Golinska P."/>
        </authorList>
    </citation>
    <scope>NUCLEOTIDE SEQUENCE [LARGE SCALE GENOMIC DNA]</scope>
    <source>
        <strain evidence="2 3">NL8</strain>
    </source>
</reference>
<evidence type="ECO:0000313" key="3">
    <source>
        <dbReference type="Proteomes" id="UP000730482"/>
    </source>
</evidence>
<evidence type="ECO:0000313" key="2">
    <source>
        <dbReference type="EMBL" id="MBS2547907.1"/>
    </source>
</evidence>
<proteinExistence type="predicted"/>
<dbReference type="RefSeq" id="WP_212009486.1">
    <property type="nucleotide sequence ID" value="NZ_JAAFYZ010000037.1"/>
</dbReference>
<feature type="compositionally biased region" description="Basic and acidic residues" evidence="1">
    <location>
        <begin position="289"/>
        <end position="309"/>
    </location>
</feature>
<feature type="compositionally biased region" description="Basic and acidic residues" evidence="1">
    <location>
        <begin position="451"/>
        <end position="464"/>
    </location>
</feature>
<feature type="compositionally biased region" description="Basic and acidic residues" evidence="1">
    <location>
        <begin position="374"/>
        <end position="392"/>
    </location>
</feature>
<name>A0ABS5KPE8_9ACTN</name>
<evidence type="ECO:0000256" key="1">
    <source>
        <dbReference type="SAM" id="MobiDB-lite"/>
    </source>
</evidence>
<feature type="compositionally biased region" description="Low complexity" evidence="1">
    <location>
        <begin position="465"/>
        <end position="474"/>
    </location>
</feature>
<dbReference type="EMBL" id="JAAFYZ010000037">
    <property type="protein sequence ID" value="MBS2547907.1"/>
    <property type="molecule type" value="Genomic_DNA"/>
</dbReference>
<gene>
    <name evidence="2" type="ORF">KGQ19_13630</name>
</gene>
<organism evidence="2 3">
    <name type="scientific">Catenulispora pinistramenti</name>
    <dbReference type="NCBI Taxonomy" id="2705254"/>
    <lineage>
        <taxon>Bacteria</taxon>
        <taxon>Bacillati</taxon>
        <taxon>Actinomycetota</taxon>
        <taxon>Actinomycetes</taxon>
        <taxon>Catenulisporales</taxon>
        <taxon>Catenulisporaceae</taxon>
        <taxon>Catenulispora</taxon>
    </lineage>
</organism>
<feature type="region of interest" description="Disordered" evidence="1">
    <location>
        <begin position="148"/>
        <end position="561"/>
    </location>
</feature>